<dbReference type="Pfam" id="PF02606">
    <property type="entry name" value="LpxK"/>
    <property type="match status" value="2"/>
</dbReference>
<evidence type="ECO:0000313" key="15">
    <source>
        <dbReference type="Proteomes" id="UP000321577"/>
    </source>
</evidence>
<reference evidence="14 15" key="1">
    <citation type="submission" date="2019-07" db="EMBL/GenBank/DDBJ databases">
        <title>Whole genome shotgun sequence of Brevifollis gellanilyticus NBRC 108608.</title>
        <authorList>
            <person name="Hosoyama A."/>
            <person name="Uohara A."/>
            <person name="Ohji S."/>
            <person name="Ichikawa N."/>
        </authorList>
    </citation>
    <scope>NUCLEOTIDE SEQUENCE [LARGE SCALE GENOMIC DNA]</scope>
    <source>
        <strain evidence="14 15">NBRC 108608</strain>
    </source>
</reference>
<evidence type="ECO:0000256" key="10">
    <source>
        <dbReference type="ARBA" id="ARBA00022840"/>
    </source>
</evidence>
<keyword evidence="9 13" id="KW-0418">Kinase</keyword>
<dbReference type="EC" id="2.7.1.130" evidence="3 13"/>
<keyword evidence="10 13" id="KW-0067">ATP-binding</keyword>
<dbReference type="AlphaFoldDB" id="A0A512M553"/>
<keyword evidence="6 13" id="KW-0441">Lipid A biosynthesis</keyword>
<evidence type="ECO:0000256" key="8">
    <source>
        <dbReference type="ARBA" id="ARBA00022741"/>
    </source>
</evidence>
<evidence type="ECO:0000256" key="7">
    <source>
        <dbReference type="ARBA" id="ARBA00022679"/>
    </source>
</evidence>
<evidence type="ECO:0000256" key="2">
    <source>
        <dbReference type="ARBA" id="ARBA00004870"/>
    </source>
</evidence>
<evidence type="ECO:0000256" key="5">
    <source>
        <dbReference type="ARBA" id="ARBA00022516"/>
    </source>
</evidence>
<dbReference type="GO" id="GO:0005886">
    <property type="term" value="C:plasma membrane"/>
    <property type="evidence" value="ECO:0007669"/>
    <property type="project" value="TreeGrafter"/>
</dbReference>
<evidence type="ECO:0000313" key="14">
    <source>
        <dbReference type="EMBL" id="GEP41857.1"/>
    </source>
</evidence>
<keyword evidence="7 13" id="KW-0808">Transferase</keyword>
<dbReference type="PANTHER" id="PTHR42724:SF1">
    <property type="entry name" value="TETRAACYLDISACCHARIDE 4'-KINASE, MITOCHONDRIAL-RELATED"/>
    <property type="match status" value="1"/>
</dbReference>
<dbReference type="InterPro" id="IPR027417">
    <property type="entry name" value="P-loop_NTPase"/>
</dbReference>
<evidence type="ECO:0000256" key="13">
    <source>
        <dbReference type="HAMAP-Rule" id="MF_00409"/>
    </source>
</evidence>
<name>A0A512M553_9BACT</name>
<gene>
    <name evidence="13 14" type="primary">lpxK</name>
    <name evidence="14" type="ORF">BGE01nite_11480</name>
</gene>
<dbReference type="RefSeq" id="WP_146849343.1">
    <property type="nucleotide sequence ID" value="NZ_BKAG01000006.1"/>
</dbReference>
<dbReference type="NCBIfam" id="TIGR00682">
    <property type="entry name" value="lpxK"/>
    <property type="match status" value="1"/>
</dbReference>
<dbReference type="InterPro" id="IPR003758">
    <property type="entry name" value="LpxK"/>
</dbReference>
<dbReference type="GO" id="GO:0009029">
    <property type="term" value="F:lipid-A 4'-kinase activity"/>
    <property type="evidence" value="ECO:0007669"/>
    <property type="project" value="UniProtKB-UniRule"/>
</dbReference>
<comment type="caution">
    <text evidence="14">The sequence shown here is derived from an EMBL/GenBank/DDBJ whole genome shotgun (WGS) entry which is preliminary data.</text>
</comment>
<evidence type="ECO:0000256" key="11">
    <source>
        <dbReference type="ARBA" id="ARBA00023098"/>
    </source>
</evidence>
<dbReference type="GO" id="GO:0009244">
    <property type="term" value="P:lipopolysaccharide core region biosynthetic process"/>
    <property type="evidence" value="ECO:0007669"/>
    <property type="project" value="TreeGrafter"/>
</dbReference>
<dbReference type="GO" id="GO:0009245">
    <property type="term" value="P:lipid A biosynthetic process"/>
    <property type="evidence" value="ECO:0007669"/>
    <property type="project" value="UniProtKB-UniRule"/>
</dbReference>
<dbReference type="SUPFAM" id="SSF52540">
    <property type="entry name" value="P-loop containing nucleoside triphosphate hydrolases"/>
    <property type="match status" value="1"/>
</dbReference>
<comment type="similarity">
    <text evidence="13">Belongs to the LpxK family.</text>
</comment>
<dbReference type="HAMAP" id="MF_00409">
    <property type="entry name" value="LpxK"/>
    <property type="match status" value="1"/>
</dbReference>
<comment type="pathway">
    <text evidence="2 13">Glycolipid biosynthesis; lipid IV(A) biosynthesis; lipid IV(A) from (3R)-3-hydroxytetradecanoyl-[acyl-carrier-protein] and UDP-N-acetyl-alpha-D-glucosamine: step 6/6.</text>
</comment>
<dbReference type="OrthoDB" id="9789797at2"/>
<organism evidence="14 15">
    <name type="scientific">Brevifollis gellanilyticus</name>
    <dbReference type="NCBI Taxonomy" id="748831"/>
    <lineage>
        <taxon>Bacteria</taxon>
        <taxon>Pseudomonadati</taxon>
        <taxon>Verrucomicrobiota</taxon>
        <taxon>Verrucomicrobiia</taxon>
        <taxon>Verrucomicrobiales</taxon>
        <taxon>Verrucomicrobiaceae</taxon>
    </lineage>
</organism>
<keyword evidence="11 13" id="KW-0443">Lipid metabolism</keyword>
<evidence type="ECO:0000256" key="1">
    <source>
        <dbReference type="ARBA" id="ARBA00002274"/>
    </source>
</evidence>
<keyword evidence="8 13" id="KW-0547">Nucleotide-binding</keyword>
<comment type="catalytic activity">
    <reaction evidence="13">
        <text>a lipid A disaccharide + ATP = a lipid IVA + ADP + H(+)</text>
        <dbReference type="Rhea" id="RHEA:67840"/>
        <dbReference type="ChEBI" id="CHEBI:15378"/>
        <dbReference type="ChEBI" id="CHEBI:30616"/>
        <dbReference type="ChEBI" id="CHEBI:176343"/>
        <dbReference type="ChEBI" id="CHEBI:176425"/>
        <dbReference type="ChEBI" id="CHEBI:456216"/>
        <dbReference type="EC" id="2.7.1.130"/>
    </reaction>
</comment>
<keyword evidence="15" id="KW-1185">Reference proteome</keyword>
<dbReference type="GO" id="GO:0005524">
    <property type="term" value="F:ATP binding"/>
    <property type="evidence" value="ECO:0007669"/>
    <property type="project" value="UniProtKB-UniRule"/>
</dbReference>
<evidence type="ECO:0000256" key="3">
    <source>
        <dbReference type="ARBA" id="ARBA00012071"/>
    </source>
</evidence>
<proteinExistence type="inferred from homology"/>
<dbReference type="Proteomes" id="UP000321577">
    <property type="component" value="Unassembled WGS sequence"/>
</dbReference>
<evidence type="ECO:0000256" key="4">
    <source>
        <dbReference type="ARBA" id="ARBA00016436"/>
    </source>
</evidence>
<sequence length="407" mass="46461">MKDTLEDLEQYIIDVIIHNRRGIRASMLRTVFWFLSGIYKGAVKLRLYLYRERYIHDHHLGVPVISVGNITVGGTGKTPVVELLAKSLRDRGRRVAILSRGYKSKRQRKHPLSWRIAAKLGLARKPKAMLPRVVSDGERVLLDSHNAGDEPFMLAHNCKGVPVVVDRDRVKAGHHAIRKFGADVLILDDGLQYLRLKHRHDIVLVDKTAPFGTGYMLPRGTLREPPKSLRRASYIFLTKSDGDSADIIRQIEKYNPVADIIECRHRPVYYQDIHTGERLPLDAFKGKYVGALSGIAVPESFENGCRKLGAKVQWHARFTDHHRFEEKEITQFIDRCVKADADAILTTEKDYVRFPKLPPGEIPIYFLRVEIEITRGRETFERLVDLIAQPRHVTQGMVSAELVETAE</sequence>
<dbReference type="PANTHER" id="PTHR42724">
    <property type="entry name" value="TETRAACYLDISACCHARIDE 4'-KINASE"/>
    <property type="match status" value="1"/>
</dbReference>
<evidence type="ECO:0000256" key="9">
    <source>
        <dbReference type="ARBA" id="ARBA00022777"/>
    </source>
</evidence>
<keyword evidence="5 13" id="KW-0444">Lipid biosynthesis</keyword>
<feature type="binding site" evidence="13">
    <location>
        <begin position="71"/>
        <end position="78"/>
    </location>
    <ligand>
        <name>ATP</name>
        <dbReference type="ChEBI" id="CHEBI:30616"/>
    </ligand>
</feature>
<comment type="function">
    <text evidence="1 13">Transfers the gamma-phosphate of ATP to the 4'-position of a tetraacyldisaccharide 1-phosphate intermediate (termed DS-1-P) to form tetraacyldisaccharide 1,4'-bis-phosphate (lipid IVA).</text>
</comment>
<protein>
    <recommendedName>
        <fullName evidence="4 13">Tetraacyldisaccharide 4'-kinase</fullName>
        <ecNumber evidence="3 13">2.7.1.130</ecNumber>
    </recommendedName>
    <alternativeName>
        <fullName evidence="12 13">Lipid A 4'-kinase</fullName>
    </alternativeName>
</protein>
<evidence type="ECO:0000256" key="12">
    <source>
        <dbReference type="ARBA" id="ARBA00029757"/>
    </source>
</evidence>
<dbReference type="UniPathway" id="UPA00359">
    <property type="reaction ID" value="UER00482"/>
</dbReference>
<accession>A0A512M553</accession>
<evidence type="ECO:0000256" key="6">
    <source>
        <dbReference type="ARBA" id="ARBA00022556"/>
    </source>
</evidence>
<dbReference type="EMBL" id="BKAG01000006">
    <property type="protein sequence ID" value="GEP41857.1"/>
    <property type="molecule type" value="Genomic_DNA"/>
</dbReference>